<dbReference type="RefSeq" id="WP_155701712.1">
    <property type="nucleotide sequence ID" value="NZ_CP034235.1"/>
</dbReference>
<dbReference type="NCBIfam" id="TIGR02243">
    <property type="entry name" value="putative baseplate assembly protein"/>
    <property type="match status" value="1"/>
</dbReference>
<accession>A0A6B8RKS6</accession>
<dbReference type="EMBL" id="CP034235">
    <property type="protein sequence ID" value="QGQ96639.1"/>
    <property type="molecule type" value="Genomic_DNA"/>
</dbReference>
<dbReference type="AlphaFoldDB" id="A0A6B8RKS6"/>
<evidence type="ECO:0000313" key="2">
    <source>
        <dbReference type="Proteomes" id="UP000426246"/>
    </source>
</evidence>
<dbReference type="Proteomes" id="UP000426246">
    <property type="component" value="Chromosome"/>
</dbReference>
<dbReference type="InterPro" id="IPR011749">
    <property type="entry name" value="CHP02243"/>
</dbReference>
<keyword evidence="2" id="KW-1185">Reference proteome</keyword>
<name>A0A6B8RKS6_9BACL</name>
<protein>
    <submittedName>
        <fullName evidence="1">Putative baseplate assembly protein</fullName>
    </submittedName>
</protein>
<evidence type="ECO:0000313" key="1">
    <source>
        <dbReference type="EMBL" id="QGQ96639.1"/>
    </source>
</evidence>
<reference evidence="2" key="1">
    <citation type="submission" date="2018-11" db="EMBL/GenBank/DDBJ databases">
        <title>Complete genome sequence of Paenibacillus sp. ML311-T8.</title>
        <authorList>
            <person name="Nam Y.-D."/>
            <person name="Kang J."/>
            <person name="Chung W.-H."/>
            <person name="Park Y.S."/>
        </authorList>
    </citation>
    <scope>NUCLEOTIDE SEQUENCE [LARGE SCALE GENOMIC DNA]</scope>
    <source>
        <strain evidence="2">ML311-T8</strain>
    </source>
</reference>
<dbReference type="OrthoDB" id="9027184at2"/>
<gene>
    <name evidence="1" type="ORF">EHS13_18030</name>
</gene>
<dbReference type="KEGG" id="ppsc:EHS13_18030"/>
<organism evidence="1 2">
    <name type="scientific">Paenibacillus psychroresistens</name>
    <dbReference type="NCBI Taxonomy" id="1778678"/>
    <lineage>
        <taxon>Bacteria</taxon>
        <taxon>Bacillati</taxon>
        <taxon>Bacillota</taxon>
        <taxon>Bacilli</taxon>
        <taxon>Bacillales</taxon>
        <taxon>Paenibacillaceae</taxon>
        <taxon>Paenibacillus</taxon>
    </lineage>
</organism>
<sequence length="756" mass="85668">MLPLPNLDDKMFEQIVLEARKSIPRLYPEWTDENAHDPGITFIELFAWLTEMQQYYLNRVTHKNELKFLKLLGIQLQDAVSARAEIAFTGVKTELILPKGTKLLAAEQSFETVEDLLLLPTRIDKVIVRSQVEGNDMTSTNDHEGVAFYAFGSDTKVGSRLYIGFDSALPVGKAVSLSVKLFDNYPVKMSLNTSDTESFFTPSAKVSWKFYGAEPNTANPASGWLPLPIIKDETLHLSHSGRVIFKLPVAMKAMTIHPANERGRYWICCTLEEDNYEVYPKIDNIRLNTISVVQQETLSEANLFDSDGKADLILEYSDHLSFYGNITLQTHNGNGNWVDWREVASLTESKANDRHYEWMKEPQSKMTVLAFGDDVHGAIPPAGTRSIRLIAHVLDFAEKRYIGRSNGLPNQQFETHYTNLLKANLQLQVSIRDAASRDVVWQDWYQVADFDQSTSTDRHFVVDAVTGEIFFGNNEKGLIPAFSEEVDNIRWITCQLGGGTRGNVKKHLIQQLISPSSEFQGVKATNMHVASGGKERETIEDAKRRVQKQLHHPYRAITNEDYEHIAKSTPGLRVARVKAIPLFKLGLKDYPIQKAPGQITVVVVPYSEFKKPMPSKGFLNTVRYQLDRHRLITTEIHVIAPEYIKITVHAVVVVEAHLQNEADRIINILNEFIQPLDHYDQYSNHKAGWEFGRSVYKGDIYGEINRIQGIEYVQDLWLSAEGTGIRKEANGDIHIPPHALVYSGDHQIEIRSPLDI</sequence>
<proteinExistence type="predicted"/>